<evidence type="ECO:0000259" key="1">
    <source>
        <dbReference type="SMART" id="SM00670"/>
    </source>
</evidence>
<dbReference type="AlphaFoldDB" id="A0A4P5ZHV5"/>
<dbReference type="PANTHER" id="PTHR34610">
    <property type="entry name" value="SSL7007 PROTEIN"/>
    <property type="match status" value="1"/>
</dbReference>
<dbReference type="SUPFAM" id="SSF88723">
    <property type="entry name" value="PIN domain-like"/>
    <property type="match status" value="1"/>
</dbReference>
<dbReference type="InterPro" id="IPR002850">
    <property type="entry name" value="PIN_toxin-like"/>
</dbReference>
<dbReference type="PANTHER" id="PTHR34610:SF3">
    <property type="entry name" value="SSL7007 PROTEIN"/>
    <property type="match status" value="1"/>
</dbReference>
<comment type="caution">
    <text evidence="2">The sequence shown here is derived from an EMBL/GenBank/DDBJ whole genome shotgun (WGS) entry which is preliminary data.</text>
</comment>
<name>A0A4P5ZHV5_PLAAG</name>
<evidence type="ECO:0000313" key="2">
    <source>
        <dbReference type="EMBL" id="GDZ94983.1"/>
    </source>
</evidence>
<reference evidence="3" key="1">
    <citation type="submission" date="2019-02" db="EMBL/GenBank/DDBJ databases">
        <title>Draft genome sequence of Planktothrix agardhii NIES-905.</title>
        <authorList>
            <person name="Yamaguchi H."/>
            <person name="Suzuki S."/>
            <person name="Kawachi M."/>
        </authorList>
    </citation>
    <scope>NUCLEOTIDE SEQUENCE [LARGE SCALE GENOMIC DNA]</scope>
    <source>
        <strain evidence="3">CCAP 1459/11A</strain>
    </source>
</reference>
<dbReference type="SMART" id="SM00670">
    <property type="entry name" value="PINc"/>
    <property type="match status" value="1"/>
</dbReference>
<evidence type="ECO:0000313" key="3">
    <source>
        <dbReference type="Proteomes" id="UP000299794"/>
    </source>
</evidence>
<gene>
    <name evidence="2" type="ORF">PA905_31630</name>
</gene>
<sequence>MNPKLIVIDTNVLLSAALSPNGTARQALDKAYQQFKIAQSEETYQELKTRIYKPKFNKYISDQDREQFLEVVKKSSQFIEITSQINICRDPDDNKFLELAKDCNAEYLITGDQDLLSLKTLAEYKNQILTPRDFLAVD</sequence>
<dbReference type="NCBIfam" id="TIGR00305">
    <property type="entry name" value="putative toxin-antitoxin system toxin component, PIN family"/>
    <property type="match status" value="1"/>
</dbReference>
<accession>A0A4P5ZHV5</accession>
<dbReference type="Proteomes" id="UP000299794">
    <property type="component" value="Unassembled WGS sequence"/>
</dbReference>
<dbReference type="RefSeq" id="WP_141294960.1">
    <property type="nucleotide sequence ID" value="NZ_BJCD01000051.1"/>
</dbReference>
<proteinExistence type="predicted"/>
<organism evidence="2 3">
    <name type="scientific">Planktothrix agardhii CCAP 1459/11A</name>
    <dbReference type="NCBI Taxonomy" id="282420"/>
    <lineage>
        <taxon>Bacteria</taxon>
        <taxon>Bacillati</taxon>
        <taxon>Cyanobacteriota</taxon>
        <taxon>Cyanophyceae</taxon>
        <taxon>Oscillatoriophycideae</taxon>
        <taxon>Oscillatoriales</taxon>
        <taxon>Microcoleaceae</taxon>
        <taxon>Planktothrix</taxon>
    </lineage>
</organism>
<protein>
    <recommendedName>
        <fullName evidence="1">PIN domain-containing protein</fullName>
    </recommendedName>
</protein>
<dbReference type="EMBL" id="BJCD01000051">
    <property type="protein sequence ID" value="GDZ94983.1"/>
    <property type="molecule type" value="Genomic_DNA"/>
</dbReference>
<feature type="domain" description="PIN" evidence="1">
    <location>
        <begin position="4"/>
        <end position="117"/>
    </location>
</feature>
<dbReference type="InterPro" id="IPR029060">
    <property type="entry name" value="PIN-like_dom_sf"/>
</dbReference>
<dbReference type="InterPro" id="IPR002716">
    <property type="entry name" value="PIN_dom"/>
</dbReference>
<dbReference type="Pfam" id="PF13470">
    <property type="entry name" value="PIN_3"/>
    <property type="match status" value="1"/>
</dbReference>